<reference evidence="2 3" key="1">
    <citation type="submission" date="2024-10" db="EMBL/GenBank/DDBJ databases">
        <title>The Natural Products Discovery Center: Release of the First 8490 Sequenced Strains for Exploring Actinobacteria Biosynthetic Diversity.</title>
        <authorList>
            <person name="Kalkreuter E."/>
            <person name="Kautsar S.A."/>
            <person name="Yang D."/>
            <person name="Bader C.D."/>
            <person name="Teijaro C.N."/>
            <person name="Fluegel L."/>
            <person name="Davis C.M."/>
            <person name="Simpson J.R."/>
            <person name="Lauterbach L."/>
            <person name="Steele A.D."/>
            <person name="Gui C."/>
            <person name="Meng S."/>
            <person name="Li G."/>
            <person name="Viehrig K."/>
            <person name="Ye F."/>
            <person name="Su P."/>
            <person name="Kiefer A.F."/>
            <person name="Nichols A."/>
            <person name="Cepeda A.J."/>
            <person name="Yan W."/>
            <person name="Fan B."/>
            <person name="Jiang Y."/>
            <person name="Adhikari A."/>
            <person name="Zheng C.-J."/>
            <person name="Schuster L."/>
            <person name="Cowan T.M."/>
            <person name="Smanski M.J."/>
            <person name="Chevrette M.G."/>
            <person name="De Carvalho L.P.S."/>
            <person name="Shen B."/>
        </authorList>
    </citation>
    <scope>NUCLEOTIDE SEQUENCE [LARGE SCALE GENOMIC DNA]</scope>
    <source>
        <strain evidence="2 3">NPDC003040</strain>
    </source>
</reference>
<protein>
    <submittedName>
        <fullName evidence="2">Bifunctional DNA primase/polymerase</fullName>
    </submittedName>
</protein>
<name>A0ABW6R5T5_9NOCA</name>
<dbReference type="SMART" id="SM00943">
    <property type="entry name" value="Prim-Pol"/>
    <property type="match status" value="1"/>
</dbReference>
<dbReference type="Pfam" id="PF09250">
    <property type="entry name" value="Prim-Pol"/>
    <property type="match status" value="1"/>
</dbReference>
<dbReference type="EMBL" id="JBIAPI010000016">
    <property type="protein sequence ID" value="MFF3228878.1"/>
    <property type="molecule type" value="Genomic_DNA"/>
</dbReference>
<proteinExistence type="predicted"/>
<dbReference type="CDD" id="cd04859">
    <property type="entry name" value="Prim_Pol"/>
    <property type="match status" value="1"/>
</dbReference>
<evidence type="ECO:0000259" key="1">
    <source>
        <dbReference type="SMART" id="SM00943"/>
    </source>
</evidence>
<organism evidence="2 3">
    <name type="scientific">Nocardia suismassiliense</name>
    <dbReference type="NCBI Taxonomy" id="2077092"/>
    <lineage>
        <taxon>Bacteria</taxon>
        <taxon>Bacillati</taxon>
        <taxon>Actinomycetota</taxon>
        <taxon>Actinomycetes</taxon>
        <taxon>Mycobacteriales</taxon>
        <taxon>Nocardiaceae</taxon>
        <taxon>Nocardia</taxon>
    </lineage>
</organism>
<evidence type="ECO:0000313" key="2">
    <source>
        <dbReference type="EMBL" id="MFF3228878.1"/>
    </source>
</evidence>
<dbReference type="InterPro" id="IPR015330">
    <property type="entry name" value="DNA_primase/pol_bifunc_N"/>
</dbReference>
<dbReference type="RefSeq" id="WP_387726028.1">
    <property type="nucleotide sequence ID" value="NZ_JBIAPI010000016.1"/>
</dbReference>
<accession>A0ABW6R5T5</accession>
<evidence type="ECO:0000313" key="3">
    <source>
        <dbReference type="Proteomes" id="UP001601948"/>
    </source>
</evidence>
<sequence>MIRNSALLRAALAAADRGWSVIPLIPLGKTPAVRGWEDRATTDPDRIHRYWADGARNNIGIVTGRSSLVVIDLDDSHGAHAPKRFAGARHGRDVLALLAARAGEVVPTDTFTVATPTGLHLYFRAPTGLALRNTTAKLGWRIDTRAHGGYVVAAGSIVRNGNYQVVRAEPAAELPRWLAEALTPPAPPDPRPPLRLPNTQAAAYVSAIVDGEARAVTAAEVGTRHIILLKAARTLGRLVGGGELTEHDARNALTAASAPHVGIAGYTTGEVERTIDDAIAYGKRLPRRLRSNI</sequence>
<feature type="domain" description="DNA primase/polymerase bifunctional N-terminal" evidence="1">
    <location>
        <begin position="11"/>
        <end position="178"/>
    </location>
</feature>
<dbReference type="SUPFAM" id="SSF56747">
    <property type="entry name" value="Prim-pol domain"/>
    <property type="match status" value="1"/>
</dbReference>
<gene>
    <name evidence="2" type="ORF">ACFYV7_39220</name>
</gene>
<dbReference type="Proteomes" id="UP001601948">
    <property type="component" value="Unassembled WGS sequence"/>
</dbReference>
<comment type="caution">
    <text evidence="2">The sequence shown here is derived from an EMBL/GenBank/DDBJ whole genome shotgun (WGS) entry which is preliminary data.</text>
</comment>
<dbReference type="Gene3D" id="3.30.720.160">
    <property type="entry name" value="Bifunctional DNA primase/polymerase, N-terminal"/>
    <property type="match status" value="1"/>
</dbReference>
<keyword evidence="3" id="KW-1185">Reference proteome</keyword>